<dbReference type="OMA" id="EYQARNT"/>
<sequence length="131" mass="14832">RRAGQTTAHAMVKCRSPEAANALLRDGVVIDCVKYYPTKDRRDPMRCAKCQQWGHLAAKCQSPTDVCGTCGDAHRTKSCPQKEKRHCVSCKSGDHASWDRSCPEFIRHKEALHARFPEDDLPYFPTGEQWT</sequence>
<protein>
    <recommendedName>
        <fullName evidence="4">CCHC-type domain-containing protein</fullName>
    </recommendedName>
</protein>
<dbReference type="Proteomes" id="UP000053558">
    <property type="component" value="Unassembled WGS sequence"/>
</dbReference>
<name>A0A5M3N4H5_CONPW</name>
<dbReference type="KEGG" id="cput:CONPUDRAFT_37341"/>
<evidence type="ECO:0000313" key="2">
    <source>
        <dbReference type="EMBL" id="EIW85811.1"/>
    </source>
</evidence>
<dbReference type="EMBL" id="JH711574">
    <property type="protein sequence ID" value="EIW85811.1"/>
    <property type="molecule type" value="Genomic_DNA"/>
</dbReference>
<accession>A0A5M3N4H5</accession>
<dbReference type="SUPFAM" id="SSF57756">
    <property type="entry name" value="Retrovirus zinc finger-like domains"/>
    <property type="match status" value="1"/>
</dbReference>
<dbReference type="InterPro" id="IPR036875">
    <property type="entry name" value="Znf_CCHC_sf"/>
</dbReference>
<feature type="non-terminal residue" evidence="2">
    <location>
        <position position="1"/>
    </location>
</feature>
<feature type="non-terminal residue" evidence="2">
    <location>
        <position position="131"/>
    </location>
</feature>
<keyword evidence="1" id="KW-0507">mRNA processing</keyword>
<evidence type="ECO:0008006" key="4">
    <source>
        <dbReference type="Google" id="ProtNLM"/>
    </source>
</evidence>
<dbReference type="Gene3D" id="4.10.60.10">
    <property type="entry name" value="Zinc finger, CCHC-type"/>
    <property type="match status" value="1"/>
</dbReference>
<dbReference type="GO" id="GO:0003676">
    <property type="term" value="F:nucleic acid binding"/>
    <property type="evidence" value="ECO:0007669"/>
    <property type="project" value="InterPro"/>
</dbReference>
<evidence type="ECO:0000313" key="3">
    <source>
        <dbReference type="Proteomes" id="UP000053558"/>
    </source>
</evidence>
<dbReference type="OrthoDB" id="4230923at2759"/>
<dbReference type="RefSeq" id="XP_007763972.1">
    <property type="nucleotide sequence ID" value="XM_007765782.1"/>
</dbReference>
<proteinExistence type="predicted"/>
<dbReference type="GO" id="GO:0006397">
    <property type="term" value="P:mRNA processing"/>
    <property type="evidence" value="ECO:0007669"/>
    <property type="project" value="UniProtKB-KW"/>
</dbReference>
<reference evidence="3" key="1">
    <citation type="journal article" date="2012" name="Science">
        <title>The Paleozoic origin of enzymatic lignin decomposition reconstructed from 31 fungal genomes.</title>
        <authorList>
            <person name="Floudas D."/>
            <person name="Binder M."/>
            <person name="Riley R."/>
            <person name="Barry K."/>
            <person name="Blanchette R.A."/>
            <person name="Henrissat B."/>
            <person name="Martinez A.T."/>
            <person name="Otillar R."/>
            <person name="Spatafora J.W."/>
            <person name="Yadav J.S."/>
            <person name="Aerts A."/>
            <person name="Benoit I."/>
            <person name="Boyd A."/>
            <person name="Carlson A."/>
            <person name="Copeland A."/>
            <person name="Coutinho P.M."/>
            <person name="de Vries R.P."/>
            <person name="Ferreira P."/>
            <person name="Findley K."/>
            <person name="Foster B."/>
            <person name="Gaskell J."/>
            <person name="Glotzer D."/>
            <person name="Gorecki P."/>
            <person name="Heitman J."/>
            <person name="Hesse C."/>
            <person name="Hori C."/>
            <person name="Igarashi K."/>
            <person name="Jurgens J.A."/>
            <person name="Kallen N."/>
            <person name="Kersten P."/>
            <person name="Kohler A."/>
            <person name="Kuees U."/>
            <person name="Kumar T.K.A."/>
            <person name="Kuo A."/>
            <person name="LaButti K."/>
            <person name="Larrondo L.F."/>
            <person name="Lindquist E."/>
            <person name="Ling A."/>
            <person name="Lombard V."/>
            <person name="Lucas S."/>
            <person name="Lundell T."/>
            <person name="Martin R."/>
            <person name="McLaughlin D.J."/>
            <person name="Morgenstern I."/>
            <person name="Morin E."/>
            <person name="Murat C."/>
            <person name="Nagy L.G."/>
            <person name="Nolan M."/>
            <person name="Ohm R.A."/>
            <person name="Patyshakuliyeva A."/>
            <person name="Rokas A."/>
            <person name="Ruiz-Duenas F.J."/>
            <person name="Sabat G."/>
            <person name="Salamov A."/>
            <person name="Samejima M."/>
            <person name="Schmutz J."/>
            <person name="Slot J.C."/>
            <person name="St John F."/>
            <person name="Stenlid J."/>
            <person name="Sun H."/>
            <person name="Sun S."/>
            <person name="Syed K."/>
            <person name="Tsang A."/>
            <person name="Wiebenga A."/>
            <person name="Young D."/>
            <person name="Pisabarro A."/>
            <person name="Eastwood D.C."/>
            <person name="Martin F."/>
            <person name="Cullen D."/>
            <person name="Grigoriev I.V."/>
            <person name="Hibbett D.S."/>
        </authorList>
    </citation>
    <scope>NUCLEOTIDE SEQUENCE [LARGE SCALE GENOMIC DNA]</scope>
    <source>
        <strain evidence="3">RWD-64-598 SS2</strain>
    </source>
</reference>
<organism evidence="2 3">
    <name type="scientific">Coniophora puteana (strain RWD-64-598)</name>
    <name type="common">Brown rot fungus</name>
    <dbReference type="NCBI Taxonomy" id="741705"/>
    <lineage>
        <taxon>Eukaryota</taxon>
        <taxon>Fungi</taxon>
        <taxon>Dikarya</taxon>
        <taxon>Basidiomycota</taxon>
        <taxon>Agaricomycotina</taxon>
        <taxon>Agaricomycetes</taxon>
        <taxon>Agaricomycetidae</taxon>
        <taxon>Boletales</taxon>
        <taxon>Coniophorineae</taxon>
        <taxon>Coniophoraceae</taxon>
        <taxon>Coniophora</taxon>
    </lineage>
</organism>
<dbReference type="GO" id="GO:0008270">
    <property type="term" value="F:zinc ion binding"/>
    <property type="evidence" value="ECO:0007669"/>
    <property type="project" value="InterPro"/>
</dbReference>
<gene>
    <name evidence="2" type="ORF">CONPUDRAFT_37341</name>
</gene>
<dbReference type="GeneID" id="19206822"/>
<dbReference type="AlphaFoldDB" id="A0A5M3N4H5"/>
<keyword evidence="3" id="KW-1185">Reference proteome</keyword>
<evidence type="ECO:0000256" key="1">
    <source>
        <dbReference type="ARBA" id="ARBA00022664"/>
    </source>
</evidence>
<comment type="caution">
    <text evidence="2">The sequence shown here is derived from an EMBL/GenBank/DDBJ whole genome shotgun (WGS) entry which is preliminary data.</text>
</comment>